<feature type="transmembrane region" description="Helical" evidence="6">
    <location>
        <begin position="57"/>
        <end position="73"/>
    </location>
</feature>
<dbReference type="GO" id="GO:0140359">
    <property type="term" value="F:ABC-type transporter activity"/>
    <property type="evidence" value="ECO:0007669"/>
    <property type="project" value="InterPro"/>
</dbReference>
<proteinExistence type="predicted"/>
<dbReference type="OrthoDB" id="9794512at2"/>
<keyword evidence="5 6" id="KW-0472">Membrane</keyword>
<dbReference type="RefSeq" id="WP_121219471.1">
    <property type="nucleotide sequence ID" value="NZ_RBIG01000002.1"/>
</dbReference>
<evidence type="ECO:0000313" key="7">
    <source>
        <dbReference type="EMBL" id="RKQ69978.1"/>
    </source>
</evidence>
<protein>
    <submittedName>
        <fullName evidence="7">ABC-2 type transport system permease protein</fullName>
    </submittedName>
</protein>
<dbReference type="AlphaFoldDB" id="A0A420WG58"/>
<keyword evidence="4 6" id="KW-1133">Transmembrane helix</keyword>
<evidence type="ECO:0000256" key="4">
    <source>
        <dbReference type="ARBA" id="ARBA00022989"/>
    </source>
</evidence>
<feature type="transmembrane region" description="Helical" evidence="6">
    <location>
        <begin position="130"/>
        <end position="148"/>
    </location>
</feature>
<name>A0A420WG58_9PROT</name>
<dbReference type="GO" id="GO:0005886">
    <property type="term" value="C:plasma membrane"/>
    <property type="evidence" value="ECO:0007669"/>
    <property type="project" value="UniProtKB-SubCell"/>
</dbReference>
<accession>A0A420WG58</accession>
<dbReference type="PANTHER" id="PTHR30294">
    <property type="entry name" value="MEMBRANE COMPONENT OF ABC TRANSPORTER YHHJ-RELATED"/>
    <property type="match status" value="1"/>
</dbReference>
<sequence>MGVWAIFKRELASYFLTPLAYIFIVIFLMLTATFTFFVGSFFEAGQASLQGFFGFHPWLYLVLTPAVAMRLWAEERKSGTLELLLTLPVSIGSAVAGKFLAAWAFTTIALALTFPLWITVNYLGDPDNGVILASYIGSALLAGAYLALGSALSALTRNQIIAFVLTAAVGVLFVSAGSSLVLSFFTGWAPAPMLEALRSFSFLAHFQDITRGVIDLRDVIFYFSAILAFLWATALLVDLKKGR</sequence>
<comment type="subcellular location">
    <subcellularLocation>
        <location evidence="1">Cell membrane</location>
        <topology evidence="1">Multi-pass membrane protein</topology>
    </subcellularLocation>
</comment>
<feature type="transmembrane region" description="Helical" evidence="6">
    <location>
        <begin position="85"/>
        <end position="118"/>
    </location>
</feature>
<evidence type="ECO:0000256" key="1">
    <source>
        <dbReference type="ARBA" id="ARBA00004651"/>
    </source>
</evidence>
<dbReference type="EMBL" id="RBIG01000002">
    <property type="protein sequence ID" value="RKQ69978.1"/>
    <property type="molecule type" value="Genomic_DNA"/>
</dbReference>
<dbReference type="Proteomes" id="UP000277424">
    <property type="component" value="Unassembled WGS sequence"/>
</dbReference>
<keyword evidence="3 6" id="KW-0812">Transmembrane</keyword>
<feature type="transmembrane region" description="Helical" evidence="6">
    <location>
        <begin position="160"/>
        <end position="185"/>
    </location>
</feature>
<dbReference type="PANTHER" id="PTHR30294:SF29">
    <property type="entry name" value="MULTIDRUG ABC TRANSPORTER PERMEASE YBHS-RELATED"/>
    <property type="match status" value="1"/>
</dbReference>
<evidence type="ECO:0000256" key="2">
    <source>
        <dbReference type="ARBA" id="ARBA00022475"/>
    </source>
</evidence>
<evidence type="ECO:0000256" key="5">
    <source>
        <dbReference type="ARBA" id="ARBA00023136"/>
    </source>
</evidence>
<evidence type="ECO:0000313" key="8">
    <source>
        <dbReference type="Proteomes" id="UP000277424"/>
    </source>
</evidence>
<dbReference type="Pfam" id="PF12679">
    <property type="entry name" value="ABC2_membrane_2"/>
    <property type="match status" value="1"/>
</dbReference>
<feature type="transmembrane region" description="Helical" evidence="6">
    <location>
        <begin position="219"/>
        <end position="237"/>
    </location>
</feature>
<gene>
    <name evidence="7" type="ORF">BCL74_1913</name>
</gene>
<feature type="transmembrane region" description="Helical" evidence="6">
    <location>
        <begin position="12"/>
        <end position="37"/>
    </location>
</feature>
<evidence type="ECO:0000256" key="3">
    <source>
        <dbReference type="ARBA" id="ARBA00022692"/>
    </source>
</evidence>
<comment type="caution">
    <text evidence="7">The sequence shown here is derived from an EMBL/GenBank/DDBJ whole genome shotgun (WGS) entry which is preliminary data.</text>
</comment>
<evidence type="ECO:0000256" key="6">
    <source>
        <dbReference type="SAM" id="Phobius"/>
    </source>
</evidence>
<organism evidence="7 8">
    <name type="scientific">Oceanibaculum indicum</name>
    <dbReference type="NCBI Taxonomy" id="526216"/>
    <lineage>
        <taxon>Bacteria</taxon>
        <taxon>Pseudomonadati</taxon>
        <taxon>Pseudomonadota</taxon>
        <taxon>Alphaproteobacteria</taxon>
        <taxon>Rhodospirillales</taxon>
        <taxon>Oceanibaculaceae</taxon>
        <taxon>Oceanibaculum</taxon>
    </lineage>
</organism>
<dbReference type="InterPro" id="IPR051449">
    <property type="entry name" value="ABC-2_transporter_component"/>
</dbReference>
<keyword evidence="2" id="KW-1003">Cell membrane</keyword>
<reference evidence="7 8" key="1">
    <citation type="submission" date="2018-10" db="EMBL/GenBank/DDBJ databases">
        <title>Comparative analysis of microorganisms from saline springs in Andes Mountain Range, Colombia.</title>
        <authorList>
            <person name="Rubin E."/>
        </authorList>
    </citation>
    <scope>NUCLEOTIDE SEQUENCE [LARGE SCALE GENOMIC DNA]</scope>
    <source>
        <strain evidence="7 8">USBA 36</strain>
    </source>
</reference>